<dbReference type="Pfam" id="PF07729">
    <property type="entry name" value="FCD"/>
    <property type="match status" value="1"/>
</dbReference>
<evidence type="ECO:0000256" key="3">
    <source>
        <dbReference type="ARBA" id="ARBA00023163"/>
    </source>
</evidence>
<dbReference type="Pfam" id="PF00392">
    <property type="entry name" value="GntR"/>
    <property type="match status" value="1"/>
</dbReference>
<dbReference type="CDD" id="cd07377">
    <property type="entry name" value="WHTH_GntR"/>
    <property type="match status" value="1"/>
</dbReference>
<sequence length="248" mass="27153">MNETTMSPTSSLIRLSQEGKTESVTRRLVEMIDLGLLVEGEQLPSESTLATQLGVATVTLRDALAALRERGVIETRRGRNGGSFICAAPQTTDQALFDQLREMSTLELRDLADEHAAISGAAARLAAQRSGPEQHARLGGYIDALAKAQERLERRRADARFHIEIAVASQSVRLTHSEARLQAELGELLWLPFDEQPDPQVIEREHRAILEAIIANDANLAGALAEAHVARGVRRLTAIRLQQMAQDA</sequence>
<dbReference type="Gene3D" id="1.20.120.530">
    <property type="entry name" value="GntR ligand-binding domain-like"/>
    <property type="match status" value="1"/>
</dbReference>
<dbReference type="GO" id="GO:0003677">
    <property type="term" value="F:DNA binding"/>
    <property type="evidence" value="ECO:0007669"/>
    <property type="project" value="UniProtKB-KW"/>
</dbReference>
<dbReference type="Proteomes" id="UP000183915">
    <property type="component" value="Unassembled WGS sequence"/>
</dbReference>
<dbReference type="PRINTS" id="PR00035">
    <property type="entry name" value="HTHGNTR"/>
</dbReference>
<keyword evidence="2 5" id="KW-0238">DNA-binding</keyword>
<dbReference type="SUPFAM" id="SSF46785">
    <property type="entry name" value="Winged helix' DNA-binding domain"/>
    <property type="match status" value="1"/>
</dbReference>
<keyword evidence="3" id="KW-0804">Transcription</keyword>
<evidence type="ECO:0000313" key="6">
    <source>
        <dbReference type="Proteomes" id="UP000183915"/>
    </source>
</evidence>
<evidence type="ECO:0000256" key="1">
    <source>
        <dbReference type="ARBA" id="ARBA00023015"/>
    </source>
</evidence>
<keyword evidence="1" id="KW-0805">Transcription regulation</keyword>
<dbReference type="PROSITE" id="PS50949">
    <property type="entry name" value="HTH_GNTR"/>
    <property type="match status" value="1"/>
</dbReference>
<protein>
    <submittedName>
        <fullName evidence="5">DNA-binding transcriptional regulator, FadR family</fullName>
    </submittedName>
</protein>
<gene>
    <name evidence="5" type="ORF">SAMN04490188_4440</name>
</gene>
<evidence type="ECO:0000256" key="2">
    <source>
        <dbReference type="ARBA" id="ARBA00023125"/>
    </source>
</evidence>
<evidence type="ECO:0000313" key="5">
    <source>
        <dbReference type="EMBL" id="SEE56416.1"/>
    </source>
</evidence>
<dbReference type="SMART" id="SM00345">
    <property type="entry name" value="HTH_GNTR"/>
    <property type="match status" value="1"/>
</dbReference>
<feature type="domain" description="HTH gntR-type" evidence="4">
    <location>
        <begin position="18"/>
        <end position="88"/>
    </location>
</feature>
<organism evidence="5 6">
    <name type="scientific">Pseudomonas kilonensis</name>
    <dbReference type="NCBI Taxonomy" id="132476"/>
    <lineage>
        <taxon>Bacteria</taxon>
        <taxon>Pseudomonadati</taxon>
        <taxon>Pseudomonadota</taxon>
        <taxon>Gammaproteobacteria</taxon>
        <taxon>Pseudomonadales</taxon>
        <taxon>Pseudomonadaceae</taxon>
        <taxon>Pseudomonas</taxon>
    </lineage>
</organism>
<accession>A0ABY0ZEC3</accession>
<evidence type="ECO:0000259" key="4">
    <source>
        <dbReference type="PROSITE" id="PS50949"/>
    </source>
</evidence>
<dbReference type="EMBL" id="FNTT01000002">
    <property type="protein sequence ID" value="SEE56416.1"/>
    <property type="molecule type" value="Genomic_DNA"/>
</dbReference>
<dbReference type="SUPFAM" id="SSF48008">
    <property type="entry name" value="GntR ligand-binding domain-like"/>
    <property type="match status" value="1"/>
</dbReference>
<keyword evidence="6" id="KW-1185">Reference proteome</keyword>
<dbReference type="SMART" id="SM00895">
    <property type="entry name" value="FCD"/>
    <property type="match status" value="1"/>
</dbReference>
<dbReference type="InterPro" id="IPR008920">
    <property type="entry name" value="TF_FadR/GntR_C"/>
</dbReference>
<proteinExistence type="predicted"/>
<dbReference type="InterPro" id="IPR036390">
    <property type="entry name" value="WH_DNA-bd_sf"/>
</dbReference>
<dbReference type="InterPro" id="IPR000524">
    <property type="entry name" value="Tscrpt_reg_HTH_GntR"/>
</dbReference>
<dbReference type="InterPro" id="IPR036388">
    <property type="entry name" value="WH-like_DNA-bd_sf"/>
</dbReference>
<dbReference type="InterPro" id="IPR011711">
    <property type="entry name" value="GntR_C"/>
</dbReference>
<comment type="caution">
    <text evidence="5">The sequence shown here is derived from an EMBL/GenBank/DDBJ whole genome shotgun (WGS) entry which is preliminary data.</text>
</comment>
<dbReference type="Gene3D" id="1.10.10.10">
    <property type="entry name" value="Winged helix-like DNA-binding domain superfamily/Winged helix DNA-binding domain"/>
    <property type="match status" value="1"/>
</dbReference>
<name>A0ABY0ZEC3_9PSED</name>
<reference evidence="5 6" key="1">
    <citation type="submission" date="2016-10" db="EMBL/GenBank/DDBJ databases">
        <authorList>
            <person name="Varghese N."/>
            <person name="Submissions S."/>
        </authorList>
    </citation>
    <scope>NUCLEOTIDE SEQUENCE [LARGE SCALE GENOMIC DNA]</scope>
    <source>
        <strain evidence="5 6">BS3780</strain>
    </source>
</reference>
<dbReference type="PANTHER" id="PTHR43537">
    <property type="entry name" value="TRANSCRIPTIONAL REGULATOR, GNTR FAMILY"/>
    <property type="match status" value="1"/>
</dbReference>
<dbReference type="PANTHER" id="PTHR43537:SF5">
    <property type="entry name" value="UXU OPERON TRANSCRIPTIONAL REGULATOR"/>
    <property type="match status" value="1"/>
</dbReference>